<reference evidence="1" key="1">
    <citation type="submission" date="2014-09" db="EMBL/GenBank/DDBJ databases">
        <authorList>
            <person name="Magalhaes I.L.F."/>
            <person name="Oliveira U."/>
            <person name="Santos F.R."/>
            <person name="Vidigal T.H.D.A."/>
            <person name="Brescovit A.D."/>
            <person name="Santos A.J."/>
        </authorList>
    </citation>
    <scope>NUCLEOTIDE SEQUENCE</scope>
    <source>
        <tissue evidence="1">Shoot tissue taken approximately 20 cm above the soil surface</tissue>
    </source>
</reference>
<reference evidence="1" key="2">
    <citation type="journal article" date="2015" name="Data Brief">
        <title>Shoot transcriptome of the giant reed, Arundo donax.</title>
        <authorList>
            <person name="Barrero R.A."/>
            <person name="Guerrero F.D."/>
            <person name="Moolhuijzen P."/>
            <person name="Goolsby J.A."/>
            <person name="Tidwell J."/>
            <person name="Bellgard S.E."/>
            <person name="Bellgard M.I."/>
        </authorList>
    </citation>
    <scope>NUCLEOTIDE SEQUENCE</scope>
    <source>
        <tissue evidence="1">Shoot tissue taken approximately 20 cm above the soil surface</tissue>
    </source>
</reference>
<name>A0A0A9EAH6_ARUDO</name>
<dbReference type="AlphaFoldDB" id="A0A0A9EAH6"/>
<organism evidence="1">
    <name type="scientific">Arundo donax</name>
    <name type="common">Giant reed</name>
    <name type="synonym">Donax arundinaceus</name>
    <dbReference type="NCBI Taxonomy" id="35708"/>
    <lineage>
        <taxon>Eukaryota</taxon>
        <taxon>Viridiplantae</taxon>
        <taxon>Streptophyta</taxon>
        <taxon>Embryophyta</taxon>
        <taxon>Tracheophyta</taxon>
        <taxon>Spermatophyta</taxon>
        <taxon>Magnoliopsida</taxon>
        <taxon>Liliopsida</taxon>
        <taxon>Poales</taxon>
        <taxon>Poaceae</taxon>
        <taxon>PACMAD clade</taxon>
        <taxon>Arundinoideae</taxon>
        <taxon>Arundineae</taxon>
        <taxon>Arundo</taxon>
    </lineage>
</organism>
<evidence type="ECO:0000313" key="1">
    <source>
        <dbReference type="EMBL" id="JAD92987.1"/>
    </source>
</evidence>
<protein>
    <submittedName>
        <fullName evidence="1">Uncharacterized protein</fullName>
    </submittedName>
</protein>
<proteinExistence type="predicted"/>
<accession>A0A0A9EAH6</accession>
<dbReference type="EMBL" id="GBRH01204908">
    <property type="protein sequence ID" value="JAD92987.1"/>
    <property type="molecule type" value="Transcribed_RNA"/>
</dbReference>
<sequence>MYVFFLSLDFMAESLFLIFLINSQRSSLLYYNTECPTRLPSKKFHLKKHLLF</sequence>